<dbReference type="Gene3D" id="3.55.50.30">
    <property type="match status" value="1"/>
</dbReference>
<dbReference type="PANTHER" id="PTHR30273:SF2">
    <property type="entry name" value="PROTEIN FECR"/>
    <property type="match status" value="1"/>
</dbReference>
<dbReference type="EMBL" id="CP107006">
    <property type="protein sequence ID" value="UYQ91149.1"/>
    <property type="molecule type" value="Genomic_DNA"/>
</dbReference>
<sequence length="395" mass="43670">MNRKIIERADELLSRILTETASPDDYGELLQLMNAHPEPWFVAHIQHYFSEHPKHVPGQLPSSYSPAWTQVLQNVLESDKPVITEATATRVRRMRTWWSVAAAAVVAVGTGIWLLRDQSPVNNAPLAVTQPVPAIEPGREGAVLTLADGSTMSLDSLGNGVIASQGGSKVLLQNGQLAYEQADGTAPAWNAITTPNARQFRLTLHDGTKVWLNAATVLRYPTAFKGGERKVELSGEAYFEVAKNDRQPFRVVVGDTATVEVLGTSFNVNAYHDEPAVRTTLLDGSVRMQKSKDAVLLRPGQQAVMQQIISIDKQANIEGAVAWKNGKFNFEGASLEEFTRQIARWYDIEVEYRGRTPKMQIKGKAGRDLQLQELLDGMAGFGIRYRLEGRKLIIL</sequence>
<protein>
    <submittedName>
        <fullName evidence="4">FecR domain-containing protein</fullName>
    </submittedName>
</protein>
<organism evidence="4 5">
    <name type="scientific">Chitinophaga horti</name>
    <dbReference type="NCBI Taxonomy" id="2920382"/>
    <lineage>
        <taxon>Bacteria</taxon>
        <taxon>Pseudomonadati</taxon>
        <taxon>Bacteroidota</taxon>
        <taxon>Chitinophagia</taxon>
        <taxon>Chitinophagales</taxon>
        <taxon>Chitinophagaceae</taxon>
        <taxon>Chitinophaga</taxon>
    </lineage>
</organism>
<name>A0ABY6IYR5_9BACT</name>
<evidence type="ECO:0000259" key="3">
    <source>
        <dbReference type="Pfam" id="PF16344"/>
    </source>
</evidence>
<feature type="transmembrane region" description="Helical" evidence="1">
    <location>
        <begin position="97"/>
        <end position="115"/>
    </location>
</feature>
<evidence type="ECO:0000256" key="1">
    <source>
        <dbReference type="SAM" id="Phobius"/>
    </source>
</evidence>
<feature type="domain" description="Protein FecR C-terminal" evidence="3">
    <location>
        <begin position="327"/>
        <end position="394"/>
    </location>
</feature>
<gene>
    <name evidence="4" type="ORF">MKQ68_13710</name>
</gene>
<accession>A0ABY6IYR5</accession>
<keyword evidence="1" id="KW-0472">Membrane</keyword>
<feature type="domain" description="FecR protein" evidence="2">
    <location>
        <begin position="192"/>
        <end position="287"/>
    </location>
</feature>
<evidence type="ECO:0000313" key="4">
    <source>
        <dbReference type="EMBL" id="UYQ91149.1"/>
    </source>
</evidence>
<keyword evidence="5" id="KW-1185">Reference proteome</keyword>
<dbReference type="PANTHER" id="PTHR30273">
    <property type="entry name" value="PERIPLASMIC SIGNAL SENSOR AND SIGMA FACTOR ACTIVATOR FECR-RELATED"/>
    <property type="match status" value="1"/>
</dbReference>
<dbReference type="InterPro" id="IPR032508">
    <property type="entry name" value="FecR_C"/>
</dbReference>
<evidence type="ECO:0000313" key="5">
    <source>
        <dbReference type="Proteomes" id="UP001162741"/>
    </source>
</evidence>
<dbReference type="Proteomes" id="UP001162741">
    <property type="component" value="Chromosome"/>
</dbReference>
<dbReference type="InterPro" id="IPR012373">
    <property type="entry name" value="Ferrdict_sens_TM"/>
</dbReference>
<reference evidence="4" key="1">
    <citation type="submission" date="2022-10" db="EMBL/GenBank/DDBJ databases">
        <title>Chitinophaga sp. nov., isolated from soil.</title>
        <authorList>
            <person name="Jeon C.O."/>
        </authorList>
    </citation>
    <scope>NUCLEOTIDE SEQUENCE</scope>
    <source>
        <strain evidence="4">R8</strain>
    </source>
</reference>
<dbReference type="InterPro" id="IPR006860">
    <property type="entry name" value="FecR"/>
</dbReference>
<evidence type="ECO:0000259" key="2">
    <source>
        <dbReference type="Pfam" id="PF04773"/>
    </source>
</evidence>
<proteinExistence type="predicted"/>
<keyword evidence="1" id="KW-0812">Transmembrane</keyword>
<keyword evidence="1" id="KW-1133">Transmembrane helix</keyword>
<dbReference type="Pfam" id="PF04773">
    <property type="entry name" value="FecR"/>
    <property type="match status" value="1"/>
</dbReference>
<dbReference type="Pfam" id="PF16344">
    <property type="entry name" value="FecR_C"/>
    <property type="match status" value="1"/>
</dbReference>
<dbReference type="RefSeq" id="WP_264279628.1">
    <property type="nucleotide sequence ID" value="NZ_CP107006.1"/>
</dbReference>
<dbReference type="Gene3D" id="2.60.120.1440">
    <property type="match status" value="1"/>
</dbReference>